<dbReference type="GO" id="GO:0005886">
    <property type="term" value="C:plasma membrane"/>
    <property type="evidence" value="ECO:0007669"/>
    <property type="project" value="TreeGrafter"/>
</dbReference>
<dbReference type="InterPro" id="IPR055342">
    <property type="entry name" value="MreC_beta-barrel_core"/>
</dbReference>
<evidence type="ECO:0000313" key="9">
    <source>
        <dbReference type="Proteomes" id="UP001056890"/>
    </source>
</evidence>
<dbReference type="EMBL" id="CP099717">
    <property type="protein sequence ID" value="USV57906.1"/>
    <property type="molecule type" value="Genomic_DNA"/>
</dbReference>
<evidence type="ECO:0000256" key="3">
    <source>
        <dbReference type="ARBA" id="ARBA00022960"/>
    </source>
</evidence>
<comment type="function">
    <text evidence="5">Involved in formation and maintenance of cell shape.</text>
</comment>
<dbReference type="RefSeq" id="WP_252995451.1">
    <property type="nucleotide sequence ID" value="NZ_CP099717.1"/>
</dbReference>
<dbReference type="Proteomes" id="UP001056890">
    <property type="component" value="Chromosome"/>
</dbReference>
<evidence type="ECO:0000256" key="6">
    <source>
        <dbReference type="SAM" id="MobiDB-lite"/>
    </source>
</evidence>
<dbReference type="Gene3D" id="2.40.10.340">
    <property type="entry name" value="Rod shape-determining protein MreC, domain 1"/>
    <property type="match status" value="1"/>
</dbReference>
<dbReference type="PANTHER" id="PTHR34138">
    <property type="entry name" value="CELL SHAPE-DETERMINING PROTEIN MREC"/>
    <property type="match status" value="1"/>
</dbReference>
<dbReference type="GO" id="GO:0008360">
    <property type="term" value="P:regulation of cell shape"/>
    <property type="evidence" value="ECO:0007669"/>
    <property type="project" value="UniProtKB-KW"/>
</dbReference>
<dbReference type="PIRSF" id="PIRSF038471">
    <property type="entry name" value="MreC"/>
    <property type="match status" value="1"/>
</dbReference>
<evidence type="ECO:0000256" key="2">
    <source>
        <dbReference type="ARBA" id="ARBA00013855"/>
    </source>
</evidence>
<evidence type="ECO:0000256" key="5">
    <source>
        <dbReference type="PIRNR" id="PIRNR038471"/>
    </source>
</evidence>
<evidence type="ECO:0000256" key="4">
    <source>
        <dbReference type="ARBA" id="ARBA00032089"/>
    </source>
</evidence>
<evidence type="ECO:0000259" key="7">
    <source>
        <dbReference type="Pfam" id="PF04085"/>
    </source>
</evidence>
<dbReference type="Gene3D" id="2.40.10.350">
    <property type="entry name" value="Rod shape-determining protein MreC, domain 2"/>
    <property type="match status" value="1"/>
</dbReference>
<feature type="region of interest" description="Disordered" evidence="6">
    <location>
        <begin position="280"/>
        <end position="304"/>
    </location>
</feature>
<dbReference type="AlphaFoldDB" id="A0AAE9SCZ4"/>
<keyword evidence="9" id="KW-1185">Reference proteome</keyword>
<dbReference type="InterPro" id="IPR042175">
    <property type="entry name" value="Cell/Rod_MreC_2"/>
</dbReference>
<dbReference type="InterPro" id="IPR042177">
    <property type="entry name" value="Cell/Rod_1"/>
</dbReference>
<keyword evidence="3 5" id="KW-0133">Cell shape</keyword>
<name>A0AAE9SCZ4_9GAMM</name>
<reference evidence="8" key="1">
    <citation type="submission" date="2022-06" db="EMBL/GenBank/DDBJ databases">
        <title>Complete Genome of Aeromonas sp. Strain SOD01 Isolated from an Urban Freshwater Stream.</title>
        <authorList>
            <person name="Williams L.E."/>
            <person name="Brysgel T."/>
            <person name="Capestro E.M."/>
            <person name="Foltz G.V."/>
            <person name="Gardner A.E."/>
            <person name="Ingrassia J."/>
            <person name="Peterson E."/>
            <person name="Arruda J."/>
            <person name="Flaherty I."/>
            <person name="Hunt M."/>
            <person name="Pappas G."/>
            <person name="Ramsaran S."/>
            <person name="Rocha M."/>
        </authorList>
    </citation>
    <scope>NUCLEOTIDE SEQUENCE</scope>
    <source>
        <strain evidence="8">SOD01</strain>
    </source>
</reference>
<gene>
    <name evidence="8" type="primary">mreC</name>
    <name evidence="8" type="ORF">NHF51_01525</name>
</gene>
<evidence type="ECO:0000313" key="8">
    <source>
        <dbReference type="EMBL" id="USV57906.1"/>
    </source>
</evidence>
<organism evidence="8 9">
    <name type="scientific">Aeromonas encheleia</name>
    <dbReference type="NCBI Taxonomy" id="73010"/>
    <lineage>
        <taxon>Bacteria</taxon>
        <taxon>Pseudomonadati</taxon>
        <taxon>Pseudomonadota</taxon>
        <taxon>Gammaproteobacteria</taxon>
        <taxon>Aeromonadales</taxon>
        <taxon>Aeromonadaceae</taxon>
        <taxon>Aeromonas</taxon>
    </lineage>
</organism>
<proteinExistence type="inferred from homology"/>
<dbReference type="PANTHER" id="PTHR34138:SF1">
    <property type="entry name" value="CELL SHAPE-DETERMINING PROTEIN MREC"/>
    <property type="match status" value="1"/>
</dbReference>
<protein>
    <recommendedName>
        <fullName evidence="2 5">Cell shape-determining protein MreC</fullName>
    </recommendedName>
    <alternativeName>
        <fullName evidence="4 5">Cell shape protein MreC</fullName>
    </alternativeName>
</protein>
<feature type="domain" description="Rod shape-determining protein MreC beta-barrel core" evidence="7">
    <location>
        <begin position="125"/>
        <end position="270"/>
    </location>
</feature>
<evidence type="ECO:0000256" key="1">
    <source>
        <dbReference type="ARBA" id="ARBA00009369"/>
    </source>
</evidence>
<dbReference type="Pfam" id="PF04085">
    <property type="entry name" value="MreC"/>
    <property type="match status" value="1"/>
</dbReference>
<dbReference type="InterPro" id="IPR007221">
    <property type="entry name" value="MreC"/>
</dbReference>
<feature type="compositionally biased region" description="Low complexity" evidence="6">
    <location>
        <begin position="282"/>
        <end position="304"/>
    </location>
</feature>
<dbReference type="NCBIfam" id="TIGR00219">
    <property type="entry name" value="mreC"/>
    <property type="match status" value="1"/>
</dbReference>
<sequence>MKPIFGRGPSLQLRLFLAVIISVAAIVADSRFGVFTHVRVYLSSLVSPLQYIANAPGTLLDTMSTQVQTRSSLIEQTKQQEQQLFTLRSRLLKLDQLEHENQRLRELLGSPVHKESRKMVAELLSVDSDPFSHQVLINKGALDGVYNGQPVINDQGVIGQVLHVGSTTSRVLLVTDSSHGIPVRVLRNDLRAIASGSGELDKLELRNLPRNTDVQVGDLLVTSGLGGRFPEGYPVATVTRSDYVEGKPFAQVEAKPLVELDRLRYLLLLWTDKKPEVHDNDALAPAPAPAASAATATSAAGATR</sequence>
<comment type="similarity">
    <text evidence="1 5">Belongs to the MreC family.</text>
</comment>
<accession>A0AAE9SCZ4</accession>